<organism evidence="7 8">
    <name type="scientific">Paenibacillus agaridevorans</name>
    <dbReference type="NCBI Taxonomy" id="171404"/>
    <lineage>
        <taxon>Bacteria</taxon>
        <taxon>Bacillati</taxon>
        <taxon>Bacillota</taxon>
        <taxon>Bacilli</taxon>
        <taxon>Bacillales</taxon>
        <taxon>Paenibacillaceae</taxon>
        <taxon>Paenibacillus</taxon>
    </lineage>
</organism>
<dbReference type="InterPro" id="IPR033965">
    <property type="entry name" value="ComQ"/>
</dbReference>
<name>A0A2R5ENH9_9BACL</name>
<dbReference type="CDD" id="cd00867">
    <property type="entry name" value="Trans_IPPS"/>
    <property type="match status" value="1"/>
</dbReference>
<dbReference type="RefSeq" id="WP_108993054.1">
    <property type="nucleotide sequence ID" value="NZ_BDQX01000138.1"/>
</dbReference>
<comment type="caution">
    <text evidence="7">The sequence shown here is derived from an EMBL/GenBank/DDBJ whole genome shotgun (WGS) entry which is preliminary data.</text>
</comment>
<reference evidence="7 8" key="1">
    <citation type="submission" date="2017-08" db="EMBL/GenBank/DDBJ databases">
        <title>Substantial Increase in Enzyme Production by Combined Drug-Resistance Mutations in Paenibacillus agaridevorans.</title>
        <authorList>
            <person name="Tanaka Y."/>
            <person name="Funane K."/>
            <person name="Hosaka T."/>
            <person name="Shiwa Y."/>
            <person name="Fujita N."/>
            <person name="Miyazaki T."/>
            <person name="Yoshikawa H."/>
            <person name="Murakami K."/>
            <person name="Kasahara K."/>
            <person name="Inaoka T."/>
            <person name="Hiraga Y."/>
            <person name="Ochi K."/>
        </authorList>
    </citation>
    <scope>NUCLEOTIDE SEQUENCE [LARGE SCALE GENOMIC DNA]</scope>
    <source>
        <strain evidence="7 8">T-3040</strain>
    </source>
</reference>
<evidence type="ECO:0000256" key="5">
    <source>
        <dbReference type="ARBA" id="ARBA00022842"/>
    </source>
</evidence>
<dbReference type="AlphaFoldDB" id="A0A2R5ENH9"/>
<accession>A0A2R5ENH9</accession>
<dbReference type="Proteomes" id="UP000245202">
    <property type="component" value="Unassembled WGS sequence"/>
</dbReference>
<protein>
    <submittedName>
        <fullName evidence="7">Polyprenyl synthetase</fullName>
    </submittedName>
</protein>
<evidence type="ECO:0000256" key="3">
    <source>
        <dbReference type="ARBA" id="ARBA00022679"/>
    </source>
</evidence>
<dbReference type="GO" id="GO:0046872">
    <property type="term" value="F:metal ion binding"/>
    <property type="evidence" value="ECO:0007669"/>
    <property type="project" value="UniProtKB-KW"/>
</dbReference>
<sequence length="326" mass="36786">MDWVHNDWNNLNVRIGEAMKSLIRERFQSLRLQKHALDFVEDKLGEVMIFGSLTFVHYHMYGGIEGDPLMTAAGMELLILATDILDDLEDGDAPAKPWMNIPMPESLHAATSILTLAQQAMLQGIKDIGLRGEFAERLNNQLLLSANGQMMDIAGEAKDEDGYVEMIRLKSASLFVLACNAGAMCAGREWSPDIEAYAEALGLSAQMKNDVRDLVRWDDKSDFLGRKISLPLLYLMESSTEQDSWIIDYFQGRSGAEAVRDRQDQFREALERTGALLYGTVMGRMHYNRFLDLLDAMPAEDRWKEGLVRMLGDDSRINDRALRSNA</sequence>
<evidence type="ECO:0000313" key="8">
    <source>
        <dbReference type="Proteomes" id="UP000245202"/>
    </source>
</evidence>
<dbReference type="GO" id="GO:0008299">
    <property type="term" value="P:isoprenoid biosynthetic process"/>
    <property type="evidence" value="ECO:0007669"/>
    <property type="project" value="InterPro"/>
</dbReference>
<dbReference type="GO" id="GO:0004659">
    <property type="term" value="F:prenyltransferase activity"/>
    <property type="evidence" value="ECO:0007669"/>
    <property type="project" value="InterPro"/>
</dbReference>
<comment type="cofactor">
    <cofactor evidence="1">
        <name>Mg(2+)</name>
        <dbReference type="ChEBI" id="CHEBI:18420"/>
    </cofactor>
</comment>
<dbReference type="PANTHER" id="PTHR12001">
    <property type="entry name" value="GERANYLGERANYL PYROPHOSPHATE SYNTHASE"/>
    <property type="match status" value="1"/>
</dbReference>
<evidence type="ECO:0000313" key="7">
    <source>
        <dbReference type="EMBL" id="GBG08117.1"/>
    </source>
</evidence>
<keyword evidence="3 6" id="KW-0808">Transferase</keyword>
<evidence type="ECO:0000256" key="2">
    <source>
        <dbReference type="ARBA" id="ARBA00006706"/>
    </source>
</evidence>
<dbReference type="InterPro" id="IPR000092">
    <property type="entry name" value="Polyprenyl_synt"/>
</dbReference>
<evidence type="ECO:0000256" key="4">
    <source>
        <dbReference type="ARBA" id="ARBA00022723"/>
    </source>
</evidence>
<dbReference type="EMBL" id="BDQX01000138">
    <property type="protein sequence ID" value="GBG08117.1"/>
    <property type="molecule type" value="Genomic_DNA"/>
</dbReference>
<dbReference type="SFLD" id="SFLDS00005">
    <property type="entry name" value="Isoprenoid_Synthase_Type_I"/>
    <property type="match status" value="1"/>
</dbReference>
<dbReference type="InterPro" id="IPR008949">
    <property type="entry name" value="Isoprenoid_synthase_dom_sf"/>
</dbReference>
<dbReference type="Gene3D" id="1.10.600.10">
    <property type="entry name" value="Farnesyl Diphosphate Synthase"/>
    <property type="match status" value="1"/>
</dbReference>
<evidence type="ECO:0000256" key="1">
    <source>
        <dbReference type="ARBA" id="ARBA00001946"/>
    </source>
</evidence>
<dbReference type="SFLD" id="SFLDG01211">
    <property type="entry name" value="Competence_Regulatory_Protein"/>
    <property type="match status" value="1"/>
</dbReference>
<dbReference type="Pfam" id="PF00348">
    <property type="entry name" value="polyprenyl_synt"/>
    <property type="match status" value="1"/>
</dbReference>
<keyword evidence="4" id="KW-0479">Metal-binding</keyword>
<dbReference type="SUPFAM" id="SSF48576">
    <property type="entry name" value="Terpenoid synthases"/>
    <property type="match status" value="1"/>
</dbReference>
<gene>
    <name evidence="7" type="ORF">PAT3040_02684</name>
</gene>
<keyword evidence="5" id="KW-0460">Magnesium</keyword>
<comment type="similarity">
    <text evidence="2 6">Belongs to the FPP/GGPP synthase family.</text>
</comment>
<evidence type="ECO:0000256" key="6">
    <source>
        <dbReference type="RuleBase" id="RU004466"/>
    </source>
</evidence>
<proteinExistence type="inferred from homology"/>
<dbReference type="PANTHER" id="PTHR12001:SF69">
    <property type="entry name" value="ALL TRANS-POLYPRENYL-DIPHOSPHATE SYNTHASE PDSS1"/>
    <property type="match status" value="1"/>
</dbReference>
<keyword evidence="8" id="KW-1185">Reference proteome</keyword>